<dbReference type="EMBL" id="JAANER010000006">
    <property type="protein sequence ID" value="KAG9188364.1"/>
    <property type="molecule type" value="Genomic_DNA"/>
</dbReference>
<dbReference type="EC" id="1.1.1.189" evidence="6"/>
<dbReference type="EC" id="1.1.1.197" evidence="6"/>
<evidence type="ECO:0000256" key="1">
    <source>
        <dbReference type="ARBA" id="ARBA00006484"/>
    </source>
</evidence>
<evidence type="ECO:0000256" key="5">
    <source>
        <dbReference type="SAM" id="MobiDB-lite"/>
    </source>
</evidence>
<organism evidence="6 7">
    <name type="scientific">Alternaria panax</name>
    <dbReference type="NCBI Taxonomy" id="48097"/>
    <lineage>
        <taxon>Eukaryota</taxon>
        <taxon>Fungi</taxon>
        <taxon>Dikarya</taxon>
        <taxon>Ascomycota</taxon>
        <taxon>Pezizomycotina</taxon>
        <taxon>Dothideomycetes</taxon>
        <taxon>Pleosporomycetidae</taxon>
        <taxon>Pleosporales</taxon>
        <taxon>Pleosporineae</taxon>
        <taxon>Pleosporaceae</taxon>
        <taxon>Alternaria</taxon>
        <taxon>Alternaria sect. Panax</taxon>
    </lineage>
</organism>
<dbReference type="InterPro" id="IPR036291">
    <property type="entry name" value="NAD(P)-bd_dom_sf"/>
</dbReference>
<keyword evidence="3 6" id="KW-0560">Oxidoreductase</keyword>
<dbReference type="PANTHER" id="PTHR43963">
    <property type="entry name" value="CARBONYL REDUCTASE 1-RELATED"/>
    <property type="match status" value="1"/>
</dbReference>
<evidence type="ECO:0000313" key="6">
    <source>
        <dbReference type="EMBL" id="KAG9188364.1"/>
    </source>
</evidence>
<evidence type="ECO:0000256" key="3">
    <source>
        <dbReference type="ARBA" id="ARBA00023002"/>
    </source>
</evidence>
<sequence length="291" mass="31241">MSSPLTIVVTGSNRGIGQGIIHLLASTQHPQPLHIYATSRRGVDLKVQAKSPNEIRYAKLDVSDKSSITSLLKSVLDDNDKIDVLINNAGINNNGNETTESAEQTININYHGTKQMCQLFLEKGKMKSTPGARIVNVSSTASVLSNYPSATQSRFRSVMSVPDIDALAQEYIKSVQSNNQESAGFGAPPKSYQVSKALMNAFTVVLAKENEGVAINCCCPGWVDSDMGNQVGRPPKTLEEGARIPARLGIGQLGSKGDADGGLGKETERVSGRYFGNDGVTDRGWGKAREW</sequence>
<feature type="compositionally biased region" description="Basic and acidic residues" evidence="5">
    <location>
        <begin position="257"/>
        <end position="271"/>
    </location>
</feature>
<dbReference type="PRINTS" id="PR00080">
    <property type="entry name" value="SDRFAMILY"/>
</dbReference>
<name>A0AAD4FDA8_9PLEO</name>
<comment type="caution">
    <text evidence="6">The sequence shown here is derived from an EMBL/GenBank/DDBJ whole genome shotgun (WGS) entry which is preliminary data.</text>
</comment>
<keyword evidence="7" id="KW-1185">Reference proteome</keyword>
<protein>
    <submittedName>
        <fullName evidence="6">Carbonyl reductase 1</fullName>
        <ecNumber evidence="6">1.1.1.184</ecNumber>
        <ecNumber evidence="6">1.1.1.189</ecNumber>
        <ecNumber evidence="6">1.1.1.197</ecNumber>
    </submittedName>
</protein>
<dbReference type="InterPro" id="IPR002347">
    <property type="entry name" value="SDR_fam"/>
</dbReference>
<reference evidence="6" key="1">
    <citation type="submission" date="2021-07" db="EMBL/GenBank/DDBJ databases">
        <title>Genome Resource of American Ginseng Black Spot Pathogen Alternaria panax.</title>
        <authorList>
            <person name="Qiu C."/>
            <person name="Wang W."/>
            <person name="Liu Z."/>
        </authorList>
    </citation>
    <scope>NUCLEOTIDE SEQUENCE</scope>
    <source>
        <strain evidence="6">BNCC115425</strain>
    </source>
</reference>
<dbReference type="Pfam" id="PF00106">
    <property type="entry name" value="adh_short"/>
    <property type="match status" value="1"/>
</dbReference>
<dbReference type="Proteomes" id="UP001199106">
    <property type="component" value="Unassembled WGS sequence"/>
</dbReference>
<dbReference type="GO" id="GO:0050221">
    <property type="term" value="F:prostaglandin E2 9-reductase activity"/>
    <property type="evidence" value="ECO:0007669"/>
    <property type="project" value="UniProtKB-EC"/>
</dbReference>
<feature type="region of interest" description="Disordered" evidence="5">
    <location>
        <begin position="255"/>
        <end position="276"/>
    </location>
</feature>
<dbReference type="PANTHER" id="PTHR43963:SF6">
    <property type="entry name" value="CHAIN DEHYDROGENASE FAMILY PROTEIN, PUTATIVE (AFU_ORTHOLOGUE AFUA_3G15350)-RELATED"/>
    <property type="match status" value="1"/>
</dbReference>
<dbReference type="PRINTS" id="PR00081">
    <property type="entry name" value="GDHRDH"/>
</dbReference>
<dbReference type="SUPFAM" id="SSF51735">
    <property type="entry name" value="NAD(P)-binding Rossmann-fold domains"/>
    <property type="match status" value="1"/>
</dbReference>
<gene>
    <name evidence="6" type="ORF">G6011_02287</name>
</gene>
<proteinExistence type="inferred from homology"/>
<keyword evidence="2" id="KW-0521">NADP</keyword>
<comment type="similarity">
    <text evidence="1 4">Belongs to the short-chain dehydrogenases/reductases (SDR) family.</text>
</comment>
<dbReference type="EC" id="1.1.1.184" evidence="6"/>
<evidence type="ECO:0000256" key="4">
    <source>
        <dbReference type="RuleBase" id="RU000363"/>
    </source>
</evidence>
<dbReference type="GO" id="GO:0047021">
    <property type="term" value="F:15-hydroxyprostaglandin dehydrogenase (NADP+) activity"/>
    <property type="evidence" value="ECO:0007669"/>
    <property type="project" value="UniProtKB-EC"/>
</dbReference>
<dbReference type="Gene3D" id="3.40.50.720">
    <property type="entry name" value="NAD(P)-binding Rossmann-like Domain"/>
    <property type="match status" value="1"/>
</dbReference>
<evidence type="ECO:0000256" key="2">
    <source>
        <dbReference type="ARBA" id="ARBA00022857"/>
    </source>
</evidence>
<dbReference type="AlphaFoldDB" id="A0AAD4FDA8"/>
<evidence type="ECO:0000313" key="7">
    <source>
        <dbReference type="Proteomes" id="UP001199106"/>
    </source>
</evidence>
<accession>A0AAD4FDA8</accession>
<dbReference type="GO" id="GO:0004090">
    <property type="term" value="F:carbonyl reductase (NADPH) activity"/>
    <property type="evidence" value="ECO:0007669"/>
    <property type="project" value="UniProtKB-EC"/>
</dbReference>